<dbReference type="Pfam" id="PF12833">
    <property type="entry name" value="HTH_18"/>
    <property type="match status" value="1"/>
</dbReference>
<evidence type="ECO:0000256" key="1">
    <source>
        <dbReference type="ARBA" id="ARBA00023015"/>
    </source>
</evidence>
<dbReference type="Proteomes" id="UP000708576">
    <property type="component" value="Unassembled WGS sequence"/>
</dbReference>
<dbReference type="InterPro" id="IPR018060">
    <property type="entry name" value="HTH_AraC"/>
</dbReference>
<evidence type="ECO:0000313" key="4">
    <source>
        <dbReference type="EMBL" id="MBS2100506.1"/>
    </source>
</evidence>
<evidence type="ECO:0000256" key="2">
    <source>
        <dbReference type="ARBA" id="ARBA00023163"/>
    </source>
</evidence>
<protein>
    <submittedName>
        <fullName evidence="4">Helix-turn-helix transcriptional regulator</fullName>
    </submittedName>
</protein>
<dbReference type="EMBL" id="JAGUCO010000024">
    <property type="protein sequence ID" value="MBS2100506.1"/>
    <property type="molecule type" value="Genomic_DNA"/>
</dbReference>
<keyword evidence="2" id="KW-0804">Transcription</keyword>
<dbReference type="Gene3D" id="1.10.10.60">
    <property type="entry name" value="Homeodomain-like"/>
    <property type="match status" value="1"/>
</dbReference>
<dbReference type="PANTHER" id="PTHR47893:SF1">
    <property type="entry name" value="REGULATORY PROTEIN PCHR"/>
    <property type="match status" value="1"/>
</dbReference>
<keyword evidence="1" id="KW-0805">Transcription regulation</keyword>
<gene>
    <name evidence="4" type="ORF">KEM10_19625</name>
</gene>
<dbReference type="SMART" id="SM00342">
    <property type="entry name" value="HTH_ARAC"/>
    <property type="match status" value="1"/>
</dbReference>
<dbReference type="RefSeq" id="WP_212218484.1">
    <property type="nucleotide sequence ID" value="NZ_JAGUCO010000024.1"/>
</dbReference>
<sequence>MKTQDPLYIKIKEGDIQTYLRAFEESFKAEVKDKRLIYKRGNSEWKITAYSYFPEFEFMVVQGNYDYNIVIDRTPDEIPDYYHINIVKEGKVVQDYNNEQQLMEAGSPQGIFIYNGLFPLKSEFHANHQHQSVSFKLYRKGLQELMPEAVDIFDKLFENDEAKGYHLHLTTEMDRLLFDLLHYDNSDSGRILLVHAKAFELFTTLMQSVQKLLNKDELHGLHVDDYNRLMIIKDKVIQSVESKINLEDLANEFAVSVSKLQRDFKALFNCSVYQFYTHAKMDEAYRRLKTGQYTVMEVGFDMGYNSVSKFSLMFKKVKGVNPKEVIPG</sequence>
<dbReference type="SUPFAM" id="SSF46689">
    <property type="entry name" value="Homeodomain-like"/>
    <property type="match status" value="1"/>
</dbReference>
<dbReference type="InterPro" id="IPR009057">
    <property type="entry name" value="Homeodomain-like_sf"/>
</dbReference>
<accession>A0ABS5K052</accession>
<evidence type="ECO:0000259" key="3">
    <source>
        <dbReference type="PROSITE" id="PS01124"/>
    </source>
</evidence>
<feature type="domain" description="HTH araC/xylS-type" evidence="3">
    <location>
        <begin position="226"/>
        <end position="328"/>
    </location>
</feature>
<dbReference type="PROSITE" id="PS01124">
    <property type="entry name" value="HTH_ARAC_FAMILY_2"/>
    <property type="match status" value="1"/>
</dbReference>
<name>A0ABS5K052_9BACT</name>
<dbReference type="PANTHER" id="PTHR47893">
    <property type="entry name" value="REGULATORY PROTEIN PCHR"/>
    <property type="match status" value="1"/>
</dbReference>
<organism evidence="4 5">
    <name type="scientific">Carboxylicivirga linearis</name>
    <dbReference type="NCBI Taxonomy" id="1628157"/>
    <lineage>
        <taxon>Bacteria</taxon>
        <taxon>Pseudomonadati</taxon>
        <taxon>Bacteroidota</taxon>
        <taxon>Bacteroidia</taxon>
        <taxon>Marinilabiliales</taxon>
        <taxon>Marinilabiliaceae</taxon>
        <taxon>Carboxylicivirga</taxon>
    </lineage>
</organism>
<dbReference type="InterPro" id="IPR053142">
    <property type="entry name" value="PchR_regulatory_protein"/>
</dbReference>
<comment type="caution">
    <text evidence="4">The sequence shown here is derived from an EMBL/GenBank/DDBJ whole genome shotgun (WGS) entry which is preliminary data.</text>
</comment>
<proteinExistence type="predicted"/>
<evidence type="ECO:0000313" key="5">
    <source>
        <dbReference type="Proteomes" id="UP000708576"/>
    </source>
</evidence>
<reference evidence="4 5" key="1">
    <citation type="journal article" date="2015" name="Int. J. Syst. Evol. Microbiol.">
        <title>Carboxylicivirga linearis sp. nov., isolated from a sea cucumber culture pond.</title>
        <authorList>
            <person name="Wang F.Q."/>
            <person name="Zhou Y.X."/>
            <person name="Lin X.Z."/>
            <person name="Chen G.J."/>
            <person name="Du Z.J."/>
        </authorList>
    </citation>
    <scope>NUCLEOTIDE SEQUENCE [LARGE SCALE GENOMIC DNA]</scope>
    <source>
        <strain evidence="4 5">FB218</strain>
    </source>
</reference>
<keyword evidence="5" id="KW-1185">Reference proteome</keyword>